<dbReference type="PANTHER" id="PTHR43790">
    <property type="entry name" value="CARBOHYDRATE TRANSPORT ATP-BINDING PROTEIN MG119-RELATED"/>
    <property type="match status" value="1"/>
</dbReference>
<keyword evidence="1" id="KW-0813">Transport</keyword>
<dbReference type="InterPro" id="IPR003439">
    <property type="entry name" value="ABC_transporter-like_ATP-bd"/>
</dbReference>
<evidence type="ECO:0000313" key="9">
    <source>
        <dbReference type="EMBL" id="RKP59350.1"/>
    </source>
</evidence>
<gene>
    <name evidence="9" type="ORF">D7S86_00860</name>
</gene>
<accession>A0A494YC36</accession>
<dbReference type="InterPro" id="IPR050107">
    <property type="entry name" value="ABC_carbohydrate_import_ATPase"/>
</dbReference>
<keyword evidence="7 9" id="KW-0067">ATP-binding</keyword>
<keyword evidence="6" id="KW-0547">Nucleotide-binding</keyword>
<dbReference type="CDD" id="cd03215">
    <property type="entry name" value="ABC_Carb_Monos_II"/>
    <property type="match status" value="1"/>
</dbReference>
<dbReference type="PROSITE" id="PS50893">
    <property type="entry name" value="ABC_TRANSPORTER_2"/>
    <property type="match status" value="2"/>
</dbReference>
<dbReference type="AlphaFoldDB" id="A0A494YC36"/>
<sequence>MTNDTVLNEATRADVAPVLQMTGVDKRFPGVHALKQVDFRLLPGEVHTLMGQNGAGKSTLINVLTGVFVPDSGEIVLDGQPVRFNSPKQAEACGVRTLYQEVNLCPNLSVAENIYAGRQPMRNGKIDWAAMRDGAQDALARLNIGLDVSKALDYYPIAIQQMVAIARALSVDARVLILDEPTSSLDEDEVARLFAVLRQLKQSRIAILFVTHFLEQTYAISDRITVMRNGERVGEYLARDLSPAQLVAKMVGHEGVGERLEQTAAELAERLDERDAAAHGAAAPFVEMRGVGKRGQMQPVDIDIRRGEILGLAGLLGSGRTETARLLFGVDRADAGDVAFNGQAVKLRSPHDAVAQGIGFCPEDRKREGIVADLSIRENIVLALQAKLGWRRFIRRKRQRAIADDYIRRLGIKASDAEQPIGLLSGGNQQKVLLARWLATEPQLLILDEPTRGIDVAAKFEIMDQMLALCAKGLGILFISSEVSEVTRMSHRVAVLRDRNKIAELSGREATDENIYRLISGASE</sequence>
<dbReference type="Proteomes" id="UP000270342">
    <property type="component" value="Unassembled WGS sequence"/>
</dbReference>
<dbReference type="Pfam" id="PF00005">
    <property type="entry name" value="ABC_tran"/>
    <property type="match status" value="2"/>
</dbReference>
<keyword evidence="2" id="KW-1003">Cell membrane</keyword>
<dbReference type="EMBL" id="RBZU01000001">
    <property type="protein sequence ID" value="RKP59350.1"/>
    <property type="molecule type" value="Genomic_DNA"/>
</dbReference>
<dbReference type="InterPro" id="IPR017871">
    <property type="entry name" value="ABC_transporter-like_CS"/>
</dbReference>
<evidence type="ECO:0000256" key="7">
    <source>
        <dbReference type="ARBA" id="ARBA00022840"/>
    </source>
</evidence>
<protein>
    <submittedName>
        <fullName evidence="9">Sugar ABC transporter ATP-binding protein</fullName>
    </submittedName>
</protein>
<dbReference type="PROSITE" id="PS00211">
    <property type="entry name" value="ABC_TRANSPORTER_1"/>
    <property type="match status" value="1"/>
</dbReference>
<evidence type="ECO:0000256" key="5">
    <source>
        <dbReference type="ARBA" id="ARBA00022737"/>
    </source>
</evidence>
<keyword evidence="10" id="KW-1185">Reference proteome</keyword>
<evidence type="ECO:0000256" key="1">
    <source>
        <dbReference type="ARBA" id="ARBA00022448"/>
    </source>
</evidence>
<keyword evidence="3" id="KW-0472">Membrane</keyword>
<feature type="domain" description="ABC transporter" evidence="8">
    <location>
        <begin position="271"/>
        <end position="523"/>
    </location>
</feature>
<evidence type="ECO:0000256" key="2">
    <source>
        <dbReference type="ARBA" id="ARBA00022475"/>
    </source>
</evidence>
<dbReference type="OrthoDB" id="9776369at2"/>
<dbReference type="GO" id="GO:0016887">
    <property type="term" value="F:ATP hydrolysis activity"/>
    <property type="evidence" value="ECO:0007669"/>
    <property type="project" value="InterPro"/>
</dbReference>
<comment type="caution">
    <text evidence="9">The sequence shown here is derived from an EMBL/GenBank/DDBJ whole genome shotgun (WGS) entry which is preliminary data.</text>
</comment>
<evidence type="ECO:0000259" key="8">
    <source>
        <dbReference type="PROSITE" id="PS50893"/>
    </source>
</evidence>
<keyword evidence="5" id="KW-0677">Repeat</keyword>
<keyword evidence="3" id="KW-0997">Cell inner membrane</keyword>
<dbReference type="InterPro" id="IPR027417">
    <property type="entry name" value="P-loop_NTPase"/>
</dbReference>
<reference evidence="9 10" key="1">
    <citation type="submission" date="2018-10" db="EMBL/GenBank/DDBJ databases">
        <title>Robbsia sp. DHC34, isolated from soil.</title>
        <authorList>
            <person name="Gao Z.-H."/>
            <person name="Qiu L.-H."/>
        </authorList>
    </citation>
    <scope>NUCLEOTIDE SEQUENCE [LARGE SCALE GENOMIC DNA]</scope>
    <source>
        <strain evidence="9 10">DHC34</strain>
    </source>
</reference>
<keyword evidence="4" id="KW-0762">Sugar transport</keyword>
<dbReference type="Gene3D" id="3.40.50.300">
    <property type="entry name" value="P-loop containing nucleotide triphosphate hydrolases"/>
    <property type="match status" value="2"/>
</dbReference>
<dbReference type="SMART" id="SM00382">
    <property type="entry name" value="AAA"/>
    <property type="match status" value="2"/>
</dbReference>
<name>A0A494YC36_9BURK</name>
<proteinExistence type="predicted"/>
<dbReference type="GO" id="GO:0005524">
    <property type="term" value="F:ATP binding"/>
    <property type="evidence" value="ECO:0007669"/>
    <property type="project" value="UniProtKB-KW"/>
</dbReference>
<evidence type="ECO:0000256" key="6">
    <source>
        <dbReference type="ARBA" id="ARBA00022741"/>
    </source>
</evidence>
<dbReference type="PANTHER" id="PTHR43790:SF9">
    <property type="entry name" value="GALACTOFURANOSE TRANSPORTER ATP-BINDING PROTEIN YTFR"/>
    <property type="match status" value="1"/>
</dbReference>
<organism evidence="9 10">
    <name type="scientific">Pararobbsia silviterrae</name>
    <dbReference type="NCBI Taxonomy" id="1792498"/>
    <lineage>
        <taxon>Bacteria</taxon>
        <taxon>Pseudomonadati</taxon>
        <taxon>Pseudomonadota</taxon>
        <taxon>Betaproteobacteria</taxon>
        <taxon>Burkholderiales</taxon>
        <taxon>Burkholderiaceae</taxon>
        <taxon>Pararobbsia</taxon>
    </lineage>
</organism>
<dbReference type="CDD" id="cd03216">
    <property type="entry name" value="ABC_Carb_Monos_I"/>
    <property type="match status" value="1"/>
</dbReference>
<feature type="domain" description="ABC transporter" evidence="8">
    <location>
        <begin position="19"/>
        <end position="254"/>
    </location>
</feature>
<evidence type="ECO:0000256" key="4">
    <source>
        <dbReference type="ARBA" id="ARBA00022597"/>
    </source>
</evidence>
<dbReference type="SUPFAM" id="SSF52540">
    <property type="entry name" value="P-loop containing nucleoside triphosphate hydrolases"/>
    <property type="match status" value="2"/>
</dbReference>
<evidence type="ECO:0000313" key="10">
    <source>
        <dbReference type="Proteomes" id="UP000270342"/>
    </source>
</evidence>
<dbReference type="RefSeq" id="WP_121084153.1">
    <property type="nucleotide sequence ID" value="NZ_RBZU01000001.1"/>
</dbReference>
<evidence type="ECO:0000256" key="3">
    <source>
        <dbReference type="ARBA" id="ARBA00022519"/>
    </source>
</evidence>
<dbReference type="InterPro" id="IPR003593">
    <property type="entry name" value="AAA+_ATPase"/>
</dbReference>